<dbReference type="NCBIfam" id="TIGR01273">
    <property type="entry name" value="speA"/>
    <property type="match status" value="1"/>
</dbReference>
<comment type="similarity">
    <text evidence="4">Belongs to the Orn/Lys/Arg decarboxylase class-II family. SpeA subfamily.</text>
</comment>
<evidence type="ECO:0000259" key="17">
    <source>
        <dbReference type="Pfam" id="PF17810"/>
    </source>
</evidence>
<evidence type="ECO:0000256" key="8">
    <source>
        <dbReference type="ARBA" id="ARBA00022842"/>
    </source>
</evidence>
<keyword evidence="10" id="KW-0745">Spermidine biosynthesis</keyword>
<evidence type="ECO:0000313" key="19">
    <source>
        <dbReference type="EMBL" id="SCZ64733.1"/>
    </source>
</evidence>
<feature type="modified residue" description="N6-(pyridoxal phosphate)lysine" evidence="14">
    <location>
        <position position="131"/>
    </location>
</feature>
<reference evidence="19 20" key="1">
    <citation type="submission" date="2016-10" db="EMBL/GenBank/DDBJ databases">
        <authorList>
            <person name="de Groot N.N."/>
        </authorList>
    </citation>
    <scope>NUCLEOTIDE SEQUENCE [LARGE SCALE GENOMIC DNA]</scope>
    <source>
        <strain evidence="19 20">U95</strain>
    </source>
</reference>
<dbReference type="PRINTS" id="PR01179">
    <property type="entry name" value="ODADCRBXLASE"/>
</dbReference>
<dbReference type="GO" id="GO:0008295">
    <property type="term" value="P:spermidine biosynthetic process"/>
    <property type="evidence" value="ECO:0007669"/>
    <property type="project" value="UniProtKB-UniRule"/>
</dbReference>
<keyword evidence="8" id="KW-0460">Magnesium</keyword>
<keyword evidence="7" id="KW-0210">Decarboxylase</keyword>
<dbReference type="InterPro" id="IPR022653">
    <property type="entry name" value="De-COase2_pyr-phos_BS"/>
</dbReference>
<evidence type="ECO:0000256" key="11">
    <source>
        <dbReference type="ARBA" id="ARBA00023115"/>
    </source>
</evidence>
<organism evidence="19 20">
    <name type="scientific">Epibacterium ulvae</name>
    <dbReference type="NCBI Taxonomy" id="1156985"/>
    <lineage>
        <taxon>Bacteria</taxon>
        <taxon>Pseudomonadati</taxon>
        <taxon>Pseudomonadota</taxon>
        <taxon>Alphaproteobacteria</taxon>
        <taxon>Rhodobacterales</taxon>
        <taxon>Roseobacteraceae</taxon>
        <taxon>Epibacterium</taxon>
    </lineage>
</organism>
<dbReference type="GO" id="GO:0046872">
    <property type="term" value="F:metal ion binding"/>
    <property type="evidence" value="ECO:0007669"/>
    <property type="project" value="UniProtKB-KW"/>
</dbReference>
<keyword evidence="20" id="KW-1185">Reference proteome</keyword>
<dbReference type="InterPro" id="IPR022657">
    <property type="entry name" value="De-COase2_CS"/>
</dbReference>
<evidence type="ECO:0000256" key="12">
    <source>
        <dbReference type="ARBA" id="ARBA00023239"/>
    </source>
</evidence>
<dbReference type="CDD" id="cd06830">
    <property type="entry name" value="PLPDE_III_ADC"/>
    <property type="match status" value="1"/>
</dbReference>
<dbReference type="Gene3D" id="1.10.287.3440">
    <property type="match status" value="1"/>
</dbReference>
<dbReference type="PANTHER" id="PTHR43295:SF9">
    <property type="entry name" value="BIOSYNTHETIC ARGININE DECARBOXYLASE"/>
    <property type="match status" value="1"/>
</dbReference>
<proteinExistence type="inferred from homology"/>
<evidence type="ECO:0000256" key="3">
    <source>
        <dbReference type="ARBA" id="ARBA00002257"/>
    </source>
</evidence>
<feature type="domain" description="Arginine decarboxylase C-terminal helical" evidence="18">
    <location>
        <begin position="598"/>
        <end position="651"/>
    </location>
</feature>
<dbReference type="PANTHER" id="PTHR43295">
    <property type="entry name" value="ARGININE DECARBOXYLASE"/>
    <property type="match status" value="1"/>
</dbReference>
<evidence type="ECO:0000313" key="20">
    <source>
        <dbReference type="Proteomes" id="UP000198767"/>
    </source>
</evidence>
<protein>
    <recommendedName>
        <fullName evidence="5 13">Arginine decarboxylase</fullName>
        <ecNumber evidence="5 13">4.1.1.19</ecNumber>
    </recommendedName>
</protein>
<gene>
    <name evidence="19" type="ORF">SAMN04488118_105306</name>
</gene>
<feature type="domain" description="Orn/DAP/Arg decarboxylase 2 N-terminal" evidence="16">
    <location>
        <begin position="123"/>
        <end position="373"/>
    </location>
</feature>
<evidence type="ECO:0000256" key="5">
    <source>
        <dbReference type="ARBA" id="ARBA00012426"/>
    </source>
</evidence>
<evidence type="ECO:0000256" key="1">
    <source>
        <dbReference type="ARBA" id="ARBA00001933"/>
    </source>
</evidence>
<dbReference type="InterPro" id="IPR029066">
    <property type="entry name" value="PLP-binding_barrel"/>
</dbReference>
<comment type="cofactor">
    <cofactor evidence="1 14">
        <name>pyridoxal 5'-phosphate</name>
        <dbReference type="ChEBI" id="CHEBI:597326"/>
    </cofactor>
</comment>
<sequence>MNPSDSPPSQRLLAQGFCALLPSQDHSISEADQPTDKIFGETYGLHNWGDDLVTVDATGAVCLGDPTFPDGQPTPLPKIMADLSDRGIVAPVLLRVDAFLDRALAQLNTAFAEACTATRYQGVYRGVFPIKVNQQAEVIKQLVRSGRRFNYGLEAGSKPELLIALAQDLPSDALLICNGFKDEDFIRLAILSRHLGHNTVIVIESLDEFDIIQRVSADLNRRPLLGVRVKLTERVTGKWQESSGDRSTFGLSAFELMALITRMKNSDFLDCLVLQHSHLGSQVPDIIDVRRATTEACRFYTELTNLGAPLTHIDLGGGLGVDYTGARRADDNSVNYSVDEYCYNIVETLRYALDEAEIPHPTIVTESGRFVVAQSSIFVFNVLGATLYDAGEKPDLYPEDHHLLADLMAVEHYIDGARHQEALNDAVYYRDEMRALFRRGQLNLDQLSRGEQIFLYLSARLKLRDTEENAAFFIDHYHGNFSLFQSLPDVWAIDQLHPILPLQRLNEAPTRHAIINDITCDSDGKIDRFILGEDIASALPVHDLVDDQPYYVGAFFVGAYQETLGDLHNLFGDANVITISLDGAGGFSIVNETEADSIAEVLSYVEYDPRDCLDAVRQKIERAVVAGLVEAETRRLMISAYKKALNGSTYFEQPAPRQA</sequence>
<evidence type="ECO:0000256" key="13">
    <source>
        <dbReference type="NCBIfam" id="TIGR01273"/>
    </source>
</evidence>
<dbReference type="AlphaFoldDB" id="A0A1G5QSA2"/>
<evidence type="ECO:0000256" key="2">
    <source>
        <dbReference type="ARBA" id="ARBA00001946"/>
    </source>
</evidence>
<comment type="cofactor">
    <cofactor evidence="2">
        <name>Mg(2+)</name>
        <dbReference type="ChEBI" id="CHEBI:18420"/>
    </cofactor>
</comment>
<comment type="function">
    <text evidence="3">Catalyzes the biosynthesis of agmatine from arginine.</text>
</comment>
<dbReference type="InterPro" id="IPR009006">
    <property type="entry name" value="Ala_racemase/Decarboxylase_C"/>
</dbReference>
<dbReference type="Proteomes" id="UP000198767">
    <property type="component" value="Unassembled WGS sequence"/>
</dbReference>
<keyword evidence="12" id="KW-0456">Lyase</keyword>
<dbReference type="Pfam" id="PF17944">
    <property type="entry name" value="Arg_decarbox_C"/>
    <property type="match status" value="1"/>
</dbReference>
<dbReference type="EMBL" id="FMWG01000005">
    <property type="protein sequence ID" value="SCZ64733.1"/>
    <property type="molecule type" value="Genomic_DNA"/>
</dbReference>
<dbReference type="GO" id="GO:0008792">
    <property type="term" value="F:arginine decarboxylase activity"/>
    <property type="evidence" value="ECO:0007669"/>
    <property type="project" value="UniProtKB-UniRule"/>
</dbReference>
<evidence type="ECO:0000256" key="6">
    <source>
        <dbReference type="ARBA" id="ARBA00022723"/>
    </source>
</evidence>
<dbReference type="STRING" id="1156985.SAMN04488118_105306"/>
<dbReference type="PROSITE" id="PS00878">
    <property type="entry name" value="ODR_DC_2_1"/>
    <property type="match status" value="1"/>
</dbReference>
<evidence type="ECO:0000259" key="16">
    <source>
        <dbReference type="Pfam" id="PF02784"/>
    </source>
</evidence>
<accession>A0A1G5QSA2</accession>
<dbReference type="SUPFAM" id="SSF51419">
    <property type="entry name" value="PLP-binding barrel"/>
    <property type="match status" value="1"/>
</dbReference>
<dbReference type="InterPro" id="IPR041128">
    <property type="entry name" value="Arg_decarbox_C"/>
</dbReference>
<name>A0A1G5QSA2_9RHOB</name>
<dbReference type="PROSITE" id="PS00879">
    <property type="entry name" value="ODR_DC_2_2"/>
    <property type="match status" value="1"/>
</dbReference>
<dbReference type="Gene3D" id="3.20.20.10">
    <property type="entry name" value="Alanine racemase"/>
    <property type="match status" value="1"/>
</dbReference>
<evidence type="ECO:0000256" key="4">
    <source>
        <dbReference type="ARBA" id="ARBA00008357"/>
    </source>
</evidence>
<feature type="domain" description="Arginine decarboxylase helical bundle" evidence="17">
    <location>
        <begin position="399"/>
        <end position="460"/>
    </location>
</feature>
<evidence type="ECO:0000256" key="7">
    <source>
        <dbReference type="ARBA" id="ARBA00022793"/>
    </source>
</evidence>
<evidence type="ECO:0000256" key="14">
    <source>
        <dbReference type="PIRSR" id="PIRSR001336-50"/>
    </source>
</evidence>
<dbReference type="InterPro" id="IPR002985">
    <property type="entry name" value="Arg_decrbxlase"/>
</dbReference>
<dbReference type="Gene3D" id="1.20.58.930">
    <property type="match status" value="1"/>
</dbReference>
<evidence type="ECO:0000256" key="9">
    <source>
        <dbReference type="ARBA" id="ARBA00022898"/>
    </source>
</evidence>
<keyword evidence="6" id="KW-0479">Metal-binding</keyword>
<dbReference type="GO" id="GO:0006527">
    <property type="term" value="P:L-arginine catabolic process"/>
    <property type="evidence" value="ECO:0007669"/>
    <property type="project" value="InterPro"/>
</dbReference>
<keyword evidence="11" id="KW-0620">Polyamine biosynthesis</keyword>
<dbReference type="InterPro" id="IPR022644">
    <property type="entry name" value="De-COase2_N"/>
</dbReference>
<dbReference type="OrthoDB" id="9802658at2"/>
<dbReference type="Pfam" id="PF02784">
    <property type="entry name" value="Orn_Arg_deC_N"/>
    <property type="match status" value="1"/>
</dbReference>
<dbReference type="NCBIfam" id="NF003763">
    <property type="entry name" value="PRK05354.1"/>
    <property type="match status" value="1"/>
</dbReference>
<dbReference type="PRINTS" id="PR01180">
    <property type="entry name" value="ARGDCRBXLASE"/>
</dbReference>
<dbReference type="Pfam" id="PF17810">
    <property type="entry name" value="Arg_decarb_HB"/>
    <property type="match status" value="1"/>
</dbReference>
<evidence type="ECO:0000256" key="15">
    <source>
        <dbReference type="PIRSR" id="PIRSR600183-50"/>
    </source>
</evidence>
<dbReference type="InterPro" id="IPR040634">
    <property type="entry name" value="Arg_decarb_HB"/>
</dbReference>
<keyword evidence="9 14" id="KW-0663">Pyridoxal phosphate</keyword>
<dbReference type="Gene3D" id="2.40.37.10">
    <property type="entry name" value="Lyase, Ornithine Decarboxylase, Chain A, domain 1"/>
    <property type="match status" value="1"/>
</dbReference>
<dbReference type="InterPro" id="IPR000183">
    <property type="entry name" value="Orn/DAP/Arg_de-COase"/>
</dbReference>
<dbReference type="EC" id="4.1.1.19" evidence="5 13"/>
<dbReference type="PIRSF" id="PIRSF001336">
    <property type="entry name" value="Arg_decrbxlase"/>
    <property type="match status" value="1"/>
</dbReference>
<feature type="active site" description="Proton donor" evidence="15">
    <location>
        <position position="520"/>
    </location>
</feature>
<evidence type="ECO:0000259" key="18">
    <source>
        <dbReference type="Pfam" id="PF17944"/>
    </source>
</evidence>
<evidence type="ECO:0000256" key="10">
    <source>
        <dbReference type="ARBA" id="ARBA00023066"/>
    </source>
</evidence>